<evidence type="ECO:0000313" key="12">
    <source>
        <dbReference type="Proteomes" id="UP000192731"/>
    </source>
</evidence>
<dbReference type="Proteomes" id="UP000192731">
    <property type="component" value="Unassembled WGS sequence"/>
</dbReference>
<comment type="cofactor">
    <cofactor evidence="7">
        <name>Mg(2+)</name>
        <dbReference type="ChEBI" id="CHEBI:18420"/>
    </cofactor>
    <cofactor evidence="7">
        <name>Mn(2+)</name>
        <dbReference type="ChEBI" id="CHEBI:29035"/>
    </cofactor>
</comment>
<dbReference type="SUPFAM" id="SSF52518">
    <property type="entry name" value="Thiamin diphosphate-binding fold (THDP-binding)"/>
    <property type="match status" value="2"/>
</dbReference>
<dbReference type="OrthoDB" id="9791859at2"/>
<evidence type="ECO:0000256" key="4">
    <source>
        <dbReference type="ARBA" id="ARBA00022842"/>
    </source>
</evidence>
<dbReference type="InterPro" id="IPR012001">
    <property type="entry name" value="Thiamin_PyroP_enz_TPP-bd_dom"/>
</dbReference>
<dbReference type="AlphaFoldDB" id="A0A1W1UV67"/>
<comment type="pathway">
    <text evidence="7">Quinol/quinone metabolism; menaquinone biosynthesis.</text>
</comment>
<feature type="domain" description="Menaquinone biosynthesis protein MenD middle" evidence="10">
    <location>
        <begin position="221"/>
        <end position="404"/>
    </location>
</feature>
<dbReference type="PANTHER" id="PTHR42916:SF1">
    <property type="entry name" value="PROTEIN PHYLLO, CHLOROPLASTIC"/>
    <property type="match status" value="1"/>
</dbReference>
<evidence type="ECO:0000259" key="8">
    <source>
        <dbReference type="Pfam" id="PF02775"/>
    </source>
</evidence>
<keyword evidence="4 7" id="KW-0460">Magnesium</keyword>
<dbReference type="PANTHER" id="PTHR42916">
    <property type="entry name" value="2-SUCCINYL-5-ENOLPYRUVYL-6-HYDROXY-3-CYCLOHEXENE-1-CARBOXYLATE SYNTHASE"/>
    <property type="match status" value="1"/>
</dbReference>
<dbReference type="CDD" id="cd07037">
    <property type="entry name" value="TPP_PYR_MenD"/>
    <property type="match status" value="1"/>
</dbReference>
<dbReference type="InterPro" id="IPR029035">
    <property type="entry name" value="DHS-like_NAD/FAD-binding_dom"/>
</dbReference>
<evidence type="ECO:0000256" key="3">
    <source>
        <dbReference type="ARBA" id="ARBA00022723"/>
    </source>
</evidence>
<dbReference type="Pfam" id="PF16582">
    <property type="entry name" value="TPP_enzyme_M_2"/>
    <property type="match status" value="1"/>
</dbReference>
<dbReference type="UniPathway" id="UPA01057">
    <property type="reaction ID" value="UER00164"/>
</dbReference>
<comment type="pathway">
    <text evidence="7">Quinol/quinone metabolism; 1,4-dihydroxy-2-naphthoate biosynthesis; 1,4-dihydroxy-2-naphthoate from chorismate: step 2/7.</text>
</comment>
<organism evidence="11 12">
    <name type="scientific">Desulfonispora thiosulfatigenes DSM 11270</name>
    <dbReference type="NCBI Taxonomy" id="656914"/>
    <lineage>
        <taxon>Bacteria</taxon>
        <taxon>Bacillati</taxon>
        <taxon>Bacillota</taxon>
        <taxon>Clostridia</taxon>
        <taxon>Eubacteriales</taxon>
        <taxon>Peptococcaceae</taxon>
        <taxon>Desulfonispora</taxon>
    </lineage>
</organism>
<dbReference type="NCBIfam" id="TIGR00173">
    <property type="entry name" value="menD"/>
    <property type="match status" value="1"/>
</dbReference>
<evidence type="ECO:0000256" key="1">
    <source>
        <dbReference type="ARBA" id="ARBA00022428"/>
    </source>
</evidence>
<dbReference type="GO" id="GO:0009234">
    <property type="term" value="P:menaquinone biosynthetic process"/>
    <property type="evidence" value="ECO:0007669"/>
    <property type="project" value="UniProtKB-UniRule"/>
</dbReference>
<dbReference type="CDD" id="cd02009">
    <property type="entry name" value="TPP_SHCHC_synthase"/>
    <property type="match status" value="1"/>
</dbReference>
<comment type="function">
    <text evidence="7">Catalyzes the thiamine diphosphate-dependent decarboxylation of 2-oxoglutarate and the subsequent addition of the resulting succinic semialdehyde-thiamine pyrophosphate anion to isochorismate to yield 2-succinyl-5-enolpyruvyl-6-hydroxy-3-cyclohexene-1-carboxylate (SEPHCHC).</text>
</comment>
<dbReference type="HAMAP" id="MF_01659">
    <property type="entry name" value="MenD"/>
    <property type="match status" value="1"/>
</dbReference>
<dbReference type="Pfam" id="PF02776">
    <property type="entry name" value="TPP_enzyme_N"/>
    <property type="match status" value="1"/>
</dbReference>
<reference evidence="11 12" key="1">
    <citation type="submission" date="2017-04" db="EMBL/GenBank/DDBJ databases">
        <authorList>
            <person name="Afonso C.L."/>
            <person name="Miller P.J."/>
            <person name="Scott M.A."/>
            <person name="Spackman E."/>
            <person name="Goraichik I."/>
            <person name="Dimitrov K.M."/>
            <person name="Suarez D.L."/>
            <person name="Swayne D.E."/>
        </authorList>
    </citation>
    <scope>NUCLEOTIDE SEQUENCE [LARGE SCALE GENOMIC DNA]</scope>
    <source>
        <strain evidence="11 12">DSM 11270</strain>
    </source>
</reference>
<feature type="domain" description="Thiamine pyrophosphate enzyme N-terminal TPP-binding" evidence="9">
    <location>
        <begin position="13"/>
        <end position="124"/>
    </location>
</feature>
<evidence type="ECO:0000313" key="11">
    <source>
        <dbReference type="EMBL" id="SMB84973.1"/>
    </source>
</evidence>
<dbReference type="InterPro" id="IPR032264">
    <property type="entry name" value="MenD_middle"/>
</dbReference>
<comment type="similarity">
    <text evidence="7">Belongs to the TPP enzyme family. MenD subfamily.</text>
</comment>
<dbReference type="STRING" id="656914.SAMN00017405_1582"/>
<dbReference type="InterPro" id="IPR011766">
    <property type="entry name" value="TPP_enzyme_TPP-bd"/>
</dbReference>
<keyword evidence="2 7" id="KW-0808">Transferase</keyword>
<dbReference type="UniPathway" id="UPA00079"/>
<dbReference type="SUPFAM" id="SSF52467">
    <property type="entry name" value="DHS-like NAD/FAD-binding domain"/>
    <property type="match status" value="1"/>
</dbReference>
<evidence type="ECO:0000256" key="5">
    <source>
        <dbReference type="ARBA" id="ARBA00023052"/>
    </source>
</evidence>
<comment type="subunit">
    <text evidence="7">Homodimer.</text>
</comment>
<evidence type="ECO:0000256" key="7">
    <source>
        <dbReference type="HAMAP-Rule" id="MF_01659"/>
    </source>
</evidence>
<dbReference type="GO" id="GO:0070204">
    <property type="term" value="F:2-succinyl-5-enolpyruvyl-6-hydroxy-3-cyclohexene-1-carboxylic-acid synthase activity"/>
    <property type="evidence" value="ECO:0007669"/>
    <property type="project" value="UniProtKB-UniRule"/>
</dbReference>
<gene>
    <name evidence="7" type="primary">menD</name>
    <name evidence="11" type="ORF">SAMN00017405_1582</name>
</gene>
<dbReference type="Gene3D" id="3.40.50.1220">
    <property type="entry name" value="TPP-binding domain"/>
    <property type="match status" value="1"/>
</dbReference>
<accession>A0A1W1UV67</accession>
<dbReference type="GO" id="GO:0000287">
    <property type="term" value="F:magnesium ion binding"/>
    <property type="evidence" value="ECO:0007669"/>
    <property type="project" value="UniProtKB-UniRule"/>
</dbReference>
<protein>
    <recommendedName>
        <fullName evidence="7">2-succinyl-5-enolpyruvyl-6-hydroxy-3-cyclohexene-1-carboxylate synthase</fullName>
        <shortName evidence="7">SEPHCHC synthase</shortName>
        <ecNumber evidence="7">2.2.1.9</ecNumber>
    </recommendedName>
    <alternativeName>
        <fullName evidence="7">Menaquinone biosynthesis protein MenD</fullName>
    </alternativeName>
</protein>
<dbReference type="GO" id="GO:0030145">
    <property type="term" value="F:manganese ion binding"/>
    <property type="evidence" value="ECO:0007669"/>
    <property type="project" value="UniProtKB-UniRule"/>
</dbReference>
<keyword evidence="12" id="KW-1185">Reference proteome</keyword>
<dbReference type="InterPro" id="IPR004433">
    <property type="entry name" value="MenaQ_synth_MenD"/>
</dbReference>
<evidence type="ECO:0000259" key="10">
    <source>
        <dbReference type="Pfam" id="PF16582"/>
    </source>
</evidence>
<dbReference type="InterPro" id="IPR029061">
    <property type="entry name" value="THDP-binding"/>
</dbReference>
<dbReference type="GO" id="GO:0030976">
    <property type="term" value="F:thiamine pyrophosphate binding"/>
    <property type="evidence" value="ECO:0007669"/>
    <property type="project" value="UniProtKB-UniRule"/>
</dbReference>
<dbReference type="Pfam" id="PF02775">
    <property type="entry name" value="TPP_enzyme_C"/>
    <property type="match status" value="1"/>
</dbReference>
<dbReference type="RefSeq" id="WP_084052406.1">
    <property type="nucleotide sequence ID" value="NZ_FWWT01000012.1"/>
</dbReference>
<evidence type="ECO:0000256" key="2">
    <source>
        <dbReference type="ARBA" id="ARBA00022679"/>
    </source>
</evidence>
<name>A0A1W1UV67_DESTI</name>
<dbReference type="PIRSF" id="PIRSF004983">
    <property type="entry name" value="MenD"/>
    <property type="match status" value="1"/>
</dbReference>
<dbReference type="EC" id="2.2.1.9" evidence="7"/>
<proteinExistence type="inferred from homology"/>
<keyword evidence="3 7" id="KW-0479">Metal-binding</keyword>
<comment type="cofactor">
    <cofactor evidence="7">
        <name>thiamine diphosphate</name>
        <dbReference type="ChEBI" id="CHEBI:58937"/>
    </cofactor>
    <text evidence="7">Binds 1 thiamine pyrophosphate per subunit.</text>
</comment>
<keyword evidence="6 7" id="KW-0464">Manganese</keyword>
<dbReference type="EMBL" id="FWWT01000012">
    <property type="protein sequence ID" value="SMB84973.1"/>
    <property type="molecule type" value="Genomic_DNA"/>
</dbReference>
<keyword evidence="5 7" id="KW-0786">Thiamine pyrophosphate</keyword>
<evidence type="ECO:0000259" key="9">
    <source>
        <dbReference type="Pfam" id="PF02776"/>
    </source>
</evidence>
<sequence>MNTRDAMTKYIASFVDELAKSGVEDIVISPGSRSTPISMLMMEHPKIKTWIQIDERSAGYFALGIAKAKKKPVALVCTSGTAVANYLPSIVEAHYQRVPLIVLTADRPHELREVGAPQSIDQINIFGKYAKWFVEMPLAEDSERMLNYVRMVANRAVGIAKFDCSGIVHLNFPFRDPLIPNLELENLWDGGRGGDAYTQVLAGSRKIDKLELNLVADKLRTKDKGVIICGPDIKAELINEIIKLAKILKYPILADPLANLRCGVHSKEWIIDSYDAFLRNDNFKKLVKPELVLRFGAMPVSKAVLLYLEGSSECEQIIIDENTSWREPTLKAAQMIYTDEAEFCRSLGEMLPEKIPTKWGEFWQKINTLAAEHMVSEGTKAELFEGGVMIELQKILPEKSILFLGNSMPIRDADYFFTCTDKEVKFLANRGTNGIDGVISSALGASTVHNPLVLVIGDLSFFHDSNALFLTKLYNLDITIILVNNDGGGIFSFLPQAKYGKHFEELFGTPMGLDYENLVKMYQGSFTKINSWEEFREGVSKGFTSKGLSVIEVPSNRETNEKAHCEIWSSLMPKIDQELKKNES</sequence>
<evidence type="ECO:0000256" key="6">
    <source>
        <dbReference type="ARBA" id="ARBA00023211"/>
    </source>
</evidence>
<feature type="domain" description="Thiamine pyrophosphate enzyme TPP-binding" evidence="8">
    <location>
        <begin position="426"/>
        <end position="553"/>
    </location>
</feature>
<dbReference type="Gene3D" id="3.40.50.970">
    <property type="match status" value="2"/>
</dbReference>
<comment type="catalytic activity">
    <reaction evidence="7">
        <text>isochorismate + 2-oxoglutarate + H(+) = 5-enolpyruvoyl-6-hydroxy-2-succinyl-cyclohex-3-ene-1-carboxylate + CO2</text>
        <dbReference type="Rhea" id="RHEA:25593"/>
        <dbReference type="ChEBI" id="CHEBI:15378"/>
        <dbReference type="ChEBI" id="CHEBI:16526"/>
        <dbReference type="ChEBI" id="CHEBI:16810"/>
        <dbReference type="ChEBI" id="CHEBI:29780"/>
        <dbReference type="ChEBI" id="CHEBI:58818"/>
        <dbReference type="EC" id="2.2.1.9"/>
    </reaction>
</comment>
<keyword evidence="1 7" id="KW-0474">Menaquinone biosynthesis</keyword>